<keyword evidence="2" id="KW-1133">Transmembrane helix</keyword>
<comment type="caution">
    <text evidence="3">The sequence shown here is derived from an EMBL/GenBank/DDBJ whole genome shotgun (WGS) entry which is preliminary data.</text>
</comment>
<keyword evidence="2" id="KW-0812">Transmembrane</keyword>
<organism evidence="3 4">
    <name type="scientific">Ramalina farinacea</name>
    <dbReference type="NCBI Taxonomy" id="258253"/>
    <lineage>
        <taxon>Eukaryota</taxon>
        <taxon>Fungi</taxon>
        <taxon>Dikarya</taxon>
        <taxon>Ascomycota</taxon>
        <taxon>Pezizomycotina</taxon>
        <taxon>Lecanoromycetes</taxon>
        <taxon>OSLEUM clade</taxon>
        <taxon>Lecanoromycetidae</taxon>
        <taxon>Lecanorales</taxon>
        <taxon>Lecanorineae</taxon>
        <taxon>Ramalinaceae</taxon>
        <taxon>Ramalina</taxon>
    </lineage>
</organism>
<dbReference type="Pfam" id="PF07173">
    <property type="entry name" value="GRDP-like"/>
    <property type="match status" value="1"/>
</dbReference>
<dbReference type="InterPro" id="IPR009836">
    <property type="entry name" value="GRDP-like"/>
</dbReference>
<sequence length="1302" mass="144387">MPLLKRSSNVPTSAKNPLPTPPKDESPPPAYTSQASDSASAEPPDITAAFSNLNLNSTKQPTPDQCLAHLKVLETFHQLREDVATRDGLFGIRDSFLPAFKDEGQRAQRLMQIREKRWAVYVTKAAQRFEKWWALSVQPNANPLTLDQMEDPLTYNFTRRQNEDDRWHADRLPPIDVLMVWHAYHLNPRDYLEDCLRFGKMDTWKAGFPWAEINSCVDNDTFEYTATEPAVDFWKKVTGLAWDSLTDDQDANVPCPMCQRPVEIPWTGWTNERQWQVGLHDILRGESAATGFADKAMRAQCNGCRTSLTGETLKLAKFRRDVEALKDFTIPMPGSVLNMDGLPDKAVHGIRHLASFPDRLLLKDIDLQRRIKDATNPAFSANDMKSVRTAIERSLVLGDGVRIANGSRTKRLTKEERIAIRRMMSHYWGNSSPFALDLVGAVIRQGSFIEKMHAIDWIHSPAAVSTMKRLITKYTRYMTIIAQHPNKVAVPTLDVDLAWHTHQLSPQSYYTYTVDKTDKFIDHDDKIDETALSDSFEWTSKTYQKMYKELYSECTCWYCEAIRESHSSSLNSLSRAFKSSSTTGIDDQLANLHSASEHTTGPHISAHNAIKADTLNGRTQREQALQRKLERDYQRVCHRAKKQGRNPPPSRDEYMHNYAYMGMYPIYMPYYAPYMGDPPIGILQSHQIAGCFYTHDVGTRPSVGTGNSNDIPEWHGWLSPAVLAGAIVVIHLNHINSSTMNVYSKDNLSYAYNPVIANDRTPWRASLWRRLPWLGFGALLGVLAGIAAAIAILVLSDEQPVKSWSLQPTVCLAIVTAITNILLHFALTEGVNVAWWKRATDENTEVADLHRYWSYGNSLLAAMTSGRHINMVAVACIFVAIGPVNGPLLQRASRVSLARFQQTTNVRINIAQELPNGYTGFLSGRGLDVGLLAPAFTQTVQSENNQAVINVTAAGCTGQCNTTIPGAGFAINCTVSTMPYALTYETPAPGEDFNTSQEAIANGTLSFGSYMEWTWQAPGIINLGVQYKNDPACDGELQIRNCTMTAAVVDYPVIINGNKSTIELLPGSSMFDDKVINQTDVALTSTSGPTTLGGLGKALSNTYNSEAHLRFAAAVSYELITTGATANRYAVIAENSTLGSGTASYKNCDLSFTDPSNDLVQAVRSLMFRTAIAAANPSLSADSQYVTAQETTTLPIYESHYLYLGLAILVTSLGWLAMLPIFAGWWHVGRTVTMSPVETGNAFRAPMLASSDGNAEIDNLLKEVGTRPIRYGAVATGGEYSRLELHEPRYVQKPWGGQTFGG</sequence>
<evidence type="ECO:0000256" key="1">
    <source>
        <dbReference type="SAM" id="MobiDB-lite"/>
    </source>
</evidence>
<feature type="transmembrane region" description="Helical" evidence="2">
    <location>
        <begin position="714"/>
        <end position="735"/>
    </location>
</feature>
<dbReference type="PANTHER" id="PTHR37576">
    <property type="entry name" value="DEFECT AT LOW TEMPERATURE PROTEIN 1"/>
    <property type="match status" value="1"/>
</dbReference>
<feature type="transmembrane region" description="Helical" evidence="2">
    <location>
        <begin position="1201"/>
        <end position="1226"/>
    </location>
</feature>
<gene>
    <name evidence="3" type="ORF">OHK93_001247</name>
</gene>
<reference evidence="3" key="1">
    <citation type="journal article" date="2023" name="Genome Biol. Evol.">
        <title>First Whole Genome Sequence and Flow Cytometry Genome Size Data for the Lichen-Forming Fungus Ramalina farinacea (Ascomycota).</title>
        <authorList>
            <person name="Llewellyn T."/>
            <person name="Mian S."/>
            <person name="Hill R."/>
            <person name="Leitch I.J."/>
            <person name="Gaya E."/>
        </authorList>
    </citation>
    <scope>NUCLEOTIDE SEQUENCE</scope>
    <source>
        <strain evidence="3">LIQ254RAFAR</strain>
    </source>
</reference>
<dbReference type="Pfam" id="PF11374">
    <property type="entry name" value="DUF3176"/>
    <property type="match status" value="1"/>
</dbReference>
<feature type="compositionally biased region" description="Polar residues" evidence="1">
    <location>
        <begin position="1"/>
        <end position="15"/>
    </location>
</feature>
<keyword evidence="4" id="KW-1185">Reference proteome</keyword>
<name>A0AA43QP61_9LECA</name>
<dbReference type="InterPro" id="IPR021514">
    <property type="entry name" value="DUF3176"/>
</dbReference>
<keyword evidence="2" id="KW-0472">Membrane</keyword>
<feature type="transmembrane region" description="Helical" evidence="2">
    <location>
        <begin position="869"/>
        <end position="889"/>
    </location>
</feature>
<evidence type="ECO:0000313" key="4">
    <source>
        <dbReference type="Proteomes" id="UP001161017"/>
    </source>
</evidence>
<feature type="transmembrane region" description="Helical" evidence="2">
    <location>
        <begin position="773"/>
        <end position="794"/>
    </location>
</feature>
<dbReference type="EMBL" id="JAPUFD010000011">
    <property type="protein sequence ID" value="MDI1490048.1"/>
    <property type="molecule type" value="Genomic_DNA"/>
</dbReference>
<feature type="region of interest" description="Disordered" evidence="1">
    <location>
        <begin position="1"/>
        <end position="45"/>
    </location>
</feature>
<dbReference type="PANTHER" id="PTHR37576:SF2">
    <property type="entry name" value="DEFECT AT LOW TEMPERATURE PROTEIN 1"/>
    <property type="match status" value="1"/>
</dbReference>
<dbReference type="Proteomes" id="UP001161017">
    <property type="component" value="Unassembled WGS sequence"/>
</dbReference>
<proteinExistence type="predicted"/>
<evidence type="ECO:0000313" key="3">
    <source>
        <dbReference type="EMBL" id="MDI1490048.1"/>
    </source>
</evidence>
<feature type="transmembrane region" description="Helical" evidence="2">
    <location>
        <begin position="806"/>
        <end position="827"/>
    </location>
</feature>
<accession>A0AA43QP61</accession>
<evidence type="ECO:0000256" key="2">
    <source>
        <dbReference type="SAM" id="Phobius"/>
    </source>
</evidence>
<feature type="region of interest" description="Disordered" evidence="1">
    <location>
        <begin position="595"/>
        <end position="617"/>
    </location>
</feature>
<protein>
    <submittedName>
        <fullName evidence="3">Uncharacterized protein</fullName>
    </submittedName>
</protein>